<dbReference type="Proteomes" id="UP001501459">
    <property type="component" value="Unassembled WGS sequence"/>
</dbReference>
<feature type="transmembrane region" description="Helical" evidence="9">
    <location>
        <begin position="263"/>
        <end position="282"/>
    </location>
</feature>
<evidence type="ECO:0000256" key="5">
    <source>
        <dbReference type="ARBA" id="ARBA00022692"/>
    </source>
</evidence>
<dbReference type="NCBIfam" id="TIGR00931">
    <property type="entry name" value="antiport_nhaC"/>
    <property type="match status" value="1"/>
</dbReference>
<keyword evidence="5 9" id="KW-0812">Transmembrane</keyword>
<feature type="transmembrane region" description="Helical" evidence="9">
    <location>
        <begin position="315"/>
        <end position="333"/>
    </location>
</feature>
<dbReference type="Pfam" id="PF03553">
    <property type="entry name" value="Na_H_antiporter"/>
    <property type="match status" value="1"/>
</dbReference>
<feature type="transmembrane region" description="Helical" evidence="9">
    <location>
        <begin position="112"/>
        <end position="133"/>
    </location>
</feature>
<evidence type="ECO:0000256" key="4">
    <source>
        <dbReference type="ARBA" id="ARBA00022475"/>
    </source>
</evidence>
<feature type="transmembrane region" description="Helical" evidence="9">
    <location>
        <begin position="40"/>
        <end position="58"/>
    </location>
</feature>
<keyword evidence="7 9" id="KW-0472">Membrane</keyword>
<dbReference type="RefSeq" id="WP_343750408.1">
    <property type="nucleotide sequence ID" value="NZ_BAAADM010000002.1"/>
</dbReference>
<evidence type="ECO:0000256" key="8">
    <source>
        <dbReference type="ARBA" id="ARBA00038435"/>
    </source>
</evidence>
<dbReference type="InterPro" id="IPR052180">
    <property type="entry name" value="NhaC_Na-H+_Antiporter"/>
</dbReference>
<keyword evidence="3" id="KW-0050">Antiport</keyword>
<evidence type="ECO:0000256" key="7">
    <source>
        <dbReference type="ARBA" id="ARBA00023136"/>
    </source>
</evidence>
<reference evidence="11 12" key="1">
    <citation type="journal article" date="2019" name="Int. J. Syst. Evol. Microbiol.">
        <title>The Global Catalogue of Microorganisms (GCM) 10K type strain sequencing project: providing services to taxonomists for standard genome sequencing and annotation.</title>
        <authorList>
            <consortium name="The Broad Institute Genomics Platform"/>
            <consortium name="The Broad Institute Genome Sequencing Center for Infectious Disease"/>
            <person name="Wu L."/>
            <person name="Ma J."/>
        </authorList>
    </citation>
    <scope>NUCLEOTIDE SEQUENCE [LARGE SCALE GENOMIC DNA]</scope>
    <source>
        <strain evidence="11 12">JCM 12149</strain>
    </source>
</reference>
<gene>
    <name evidence="11" type="primary">nhaC_1</name>
    <name evidence="11" type="ORF">GCM10008983_00650</name>
</gene>
<keyword evidence="2" id="KW-0813">Transport</keyword>
<dbReference type="InterPro" id="IPR018461">
    <property type="entry name" value="Na/H_Antiport_NhaC-like_C"/>
</dbReference>
<feature type="transmembrane region" description="Helical" evidence="9">
    <location>
        <begin position="12"/>
        <end position="34"/>
    </location>
</feature>
<dbReference type="PANTHER" id="PTHR33451">
    <property type="entry name" value="MALATE-2H(+)/NA(+)-LACTATE ANTIPORTER"/>
    <property type="match status" value="1"/>
</dbReference>
<evidence type="ECO:0000256" key="3">
    <source>
        <dbReference type="ARBA" id="ARBA00022449"/>
    </source>
</evidence>
<dbReference type="InterPro" id="IPR004770">
    <property type="entry name" value="Na/H_antiport_NhaC"/>
</dbReference>
<feature type="transmembrane region" description="Helical" evidence="9">
    <location>
        <begin position="237"/>
        <end position="256"/>
    </location>
</feature>
<keyword evidence="4" id="KW-1003">Cell membrane</keyword>
<evidence type="ECO:0000313" key="11">
    <source>
        <dbReference type="EMBL" id="GAA0428258.1"/>
    </source>
</evidence>
<sequence>MSAETNEVKKPSLLVALIPVVFMIVALIIGIAVYGADPHIPLFFSGVVAAAIALLLGNSWKTIESGMINGISLALQAIIILVIIGMIIGSWLAGGIVPTMIYYGLDILSPTYFLFASCIISGLVAIAAGNAWTAAGTIGIALMGVGEGLGLNTAMVAGSVISGIYFGDKISPFSETTNLAPGVAGSELFEHIKHMLFTTVPALIISLILYFVLGFVTNHDNSNLEQVSTLQNQLSDLFTIGPLLLIVPAVVIIMMIKKMPAIPALSTGAILGTVTAVLVQGLPMKEAISTLYYGYSADTGVDVLDNLLNNGGIEAMMFTVSLIIIAMSFGGIMESTGFFQTIVESLLSLARSAGSLIGITVGTSFFANVVGSEQYLSIIIPARMYANAYDKKGLKMKNLSRTVEDAGTMTSPLVPWNTCGAFMTATLGVSTLSYAPFAFLCLLSPLMAIIYGFTGFSVEYKDGHKKVSNMKAAKKTSV</sequence>
<comment type="subcellular location">
    <subcellularLocation>
        <location evidence="1">Cell membrane</location>
        <topology evidence="1">Multi-pass membrane protein</topology>
    </subcellularLocation>
</comment>
<feature type="transmembrane region" description="Helical" evidence="9">
    <location>
        <begin position="345"/>
        <end position="367"/>
    </location>
</feature>
<protein>
    <submittedName>
        <fullName evidence="11">Na+/H+ antiporter NhaC</fullName>
    </submittedName>
</protein>
<name>A0ABN0Z190_9BACI</name>
<keyword evidence="12" id="KW-1185">Reference proteome</keyword>
<evidence type="ECO:0000256" key="1">
    <source>
        <dbReference type="ARBA" id="ARBA00004651"/>
    </source>
</evidence>
<evidence type="ECO:0000256" key="6">
    <source>
        <dbReference type="ARBA" id="ARBA00022989"/>
    </source>
</evidence>
<comment type="similarity">
    <text evidence="8">Belongs to the NhaC Na(+)/H(+) (TC 2.A.35) antiporter family.</text>
</comment>
<feature type="transmembrane region" description="Helical" evidence="9">
    <location>
        <begin position="437"/>
        <end position="458"/>
    </location>
</feature>
<proteinExistence type="inferred from homology"/>
<feature type="transmembrane region" description="Helical" evidence="9">
    <location>
        <begin position="196"/>
        <end position="217"/>
    </location>
</feature>
<evidence type="ECO:0000259" key="10">
    <source>
        <dbReference type="Pfam" id="PF03553"/>
    </source>
</evidence>
<evidence type="ECO:0000256" key="2">
    <source>
        <dbReference type="ARBA" id="ARBA00022448"/>
    </source>
</evidence>
<feature type="domain" description="Na+/H+ antiporter NhaC-like C-terminal" evidence="10">
    <location>
        <begin position="163"/>
        <end position="456"/>
    </location>
</feature>
<dbReference type="PANTHER" id="PTHR33451:SF3">
    <property type="entry name" value="MALATE-2H(+)_NA(+)-LACTATE ANTIPORTER"/>
    <property type="match status" value="1"/>
</dbReference>
<keyword evidence="6 9" id="KW-1133">Transmembrane helix</keyword>
<accession>A0ABN0Z190</accession>
<comment type="caution">
    <text evidence="11">The sequence shown here is derived from an EMBL/GenBank/DDBJ whole genome shotgun (WGS) entry which is preliminary data.</text>
</comment>
<dbReference type="EMBL" id="BAAADM010000002">
    <property type="protein sequence ID" value="GAA0428258.1"/>
    <property type="molecule type" value="Genomic_DNA"/>
</dbReference>
<feature type="transmembrane region" description="Helical" evidence="9">
    <location>
        <begin position="70"/>
        <end position="92"/>
    </location>
</feature>
<evidence type="ECO:0000313" key="12">
    <source>
        <dbReference type="Proteomes" id="UP001501459"/>
    </source>
</evidence>
<evidence type="ECO:0000256" key="9">
    <source>
        <dbReference type="SAM" id="Phobius"/>
    </source>
</evidence>
<organism evidence="11 12">
    <name type="scientific">Lentibacillus halophilus</name>
    <dbReference type="NCBI Taxonomy" id="295065"/>
    <lineage>
        <taxon>Bacteria</taxon>
        <taxon>Bacillati</taxon>
        <taxon>Bacillota</taxon>
        <taxon>Bacilli</taxon>
        <taxon>Bacillales</taxon>
        <taxon>Bacillaceae</taxon>
        <taxon>Lentibacillus</taxon>
    </lineage>
</organism>